<reference evidence="2 3" key="1">
    <citation type="submission" date="2023-12" db="EMBL/GenBank/DDBJ databases">
        <title>Whole genome sequencing of Paenibacillus phoenicis isolated from the Phoenix Mars Lander spacecraft assembly facility.</title>
        <authorList>
            <person name="Garcia A."/>
            <person name="Venkateswaran K."/>
        </authorList>
    </citation>
    <scope>NUCLEOTIDE SEQUENCE [LARGE SCALE GENOMIC DNA]</scope>
    <source>
        <strain evidence="2 3">3PO2SA</strain>
    </source>
</reference>
<proteinExistence type="predicted"/>
<accession>A0ABU5PQJ4</accession>
<evidence type="ECO:0000259" key="1">
    <source>
        <dbReference type="PROSITE" id="PS50883"/>
    </source>
</evidence>
<comment type="caution">
    <text evidence="2">The sequence shown here is derived from an EMBL/GenBank/DDBJ whole genome shotgun (WGS) entry which is preliminary data.</text>
</comment>
<dbReference type="Pfam" id="PF00563">
    <property type="entry name" value="EAL"/>
    <property type="match status" value="1"/>
</dbReference>
<protein>
    <submittedName>
        <fullName evidence="2">EAL domain-containing protein</fullName>
    </submittedName>
</protein>
<sequence>MAEGVETEQQMEHVRRAKCDIIQGYYISKPLPEAGGARFAAKLPA</sequence>
<gene>
    <name evidence="2" type="ORF">U9M73_19935</name>
</gene>
<dbReference type="EMBL" id="JAYERP010000001">
    <property type="protein sequence ID" value="MEA3572198.1"/>
    <property type="molecule type" value="Genomic_DNA"/>
</dbReference>
<name>A0ABU5PQJ4_9BACL</name>
<dbReference type="SUPFAM" id="SSF141868">
    <property type="entry name" value="EAL domain-like"/>
    <property type="match status" value="1"/>
</dbReference>
<dbReference type="InterPro" id="IPR001633">
    <property type="entry name" value="EAL_dom"/>
</dbReference>
<feature type="domain" description="EAL" evidence="1">
    <location>
        <begin position="1"/>
        <end position="44"/>
    </location>
</feature>
<dbReference type="Proteomes" id="UP001292216">
    <property type="component" value="Unassembled WGS sequence"/>
</dbReference>
<dbReference type="RefSeq" id="WP_260071538.1">
    <property type="nucleotide sequence ID" value="NZ_CBCSKM010000014.1"/>
</dbReference>
<dbReference type="Gene3D" id="3.20.20.450">
    <property type="entry name" value="EAL domain"/>
    <property type="match status" value="1"/>
</dbReference>
<organism evidence="2 3">
    <name type="scientific">Paenibacillus phoenicis</name>
    <dbReference type="NCBI Taxonomy" id="554117"/>
    <lineage>
        <taxon>Bacteria</taxon>
        <taxon>Bacillati</taxon>
        <taxon>Bacillota</taxon>
        <taxon>Bacilli</taxon>
        <taxon>Bacillales</taxon>
        <taxon>Paenibacillaceae</taxon>
        <taxon>Paenibacillus</taxon>
    </lineage>
</organism>
<dbReference type="PROSITE" id="PS50883">
    <property type="entry name" value="EAL"/>
    <property type="match status" value="1"/>
</dbReference>
<keyword evidence="3" id="KW-1185">Reference proteome</keyword>
<dbReference type="InterPro" id="IPR035919">
    <property type="entry name" value="EAL_sf"/>
</dbReference>
<evidence type="ECO:0000313" key="2">
    <source>
        <dbReference type="EMBL" id="MEA3572198.1"/>
    </source>
</evidence>
<evidence type="ECO:0000313" key="3">
    <source>
        <dbReference type="Proteomes" id="UP001292216"/>
    </source>
</evidence>